<reference evidence="7 8" key="1">
    <citation type="submission" date="2019-03" db="EMBL/GenBank/DDBJ databases">
        <title>Single cell metagenomics reveals metabolic interactions within the superorganism composed of flagellate Streblomastix strix and complex community of Bacteroidetes bacteria on its surface.</title>
        <authorList>
            <person name="Treitli S.C."/>
            <person name="Kolisko M."/>
            <person name="Husnik F."/>
            <person name="Keeling P."/>
            <person name="Hampl V."/>
        </authorList>
    </citation>
    <scope>NUCLEOTIDE SEQUENCE [LARGE SCALE GENOMIC DNA]</scope>
    <source>
        <strain evidence="7">ST1C</strain>
    </source>
</reference>
<feature type="compositionally biased region" description="Basic and acidic residues" evidence="5">
    <location>
        <begin position="239"/>
        <end position="249"/>
    </location>
</feature>
<proteinExistence type="inferred from homology"/>
<dbReference type="EMBL" id="SNRW01019952">
    <property type="protein sequence ID" value="KAA6365901.1"/>
    <property type="molecule type" value="Genomic_DNA"/>
</dbReference>
<feature type="compositionally biased region" description="Low complexity" evidence="5">
    <location>
        <begin position="250"/>
        <end position="259"/>
    </location>
</feature>
<dbReference type="PANTHER" id="PTHR13484:SF0">
    <property type="entry name" value="PRE-MRNA 3'-END-PROCESSING FACTOR FIP1"/>
    <property type="match status" value="1"/>
</dbReference>
<dbReference type="GO" id="GO:0005847">
    <property type="term" value="C:mRNA cleavage and polyadenylation specificity factor complex"/>
    <property type="evidence" value="ECO:0007669"/>
    <property type="project" value="TreeGrafter"/>
</dbReference>
<gene>
    <name evidence="7" type="ORF">EZS28_038572</name>
</gene>
<evidence type="ECO:0000256" key="3">
    <source>
        <dbReference type="ARBA" id="ARBA00022664"/>
    </source>
</evidence>
<feature type="domain" description="Pre-mRNA polyadenylation factor Fip1" evidence="6">
    <location>
        <begin position="27"/>
        <end position="66"/>
    </location>
</feature>
<evidence type="ECO:0000313" key="8">
    <source>
        <dbReference type="Proteomes" id="UP000324800"/>
    </source>
</evidence>
<keyword evidence="3" id="KW-0507">mRNA processing</keyword>
<dbReference type="Pfam" id="PF05182">
    <property type="entry name" value="Fip1"/>
    <property type="match status" value="1"/>
</dbReference>
<dbReference type="InterPro" id="IPR051187">
    <property type="entry name" value="Pre-mRNA_3'-end_processing_reg"/>
</dbReference>
<accession>A0A5J4U7Q0</accession>
<evidence type="ECO:0000313" key="7">
    <source>
        <dbReference type="EMBL" id="KAA6365901.1"/>
    </source>
</evidence>
<dbReference type="Proteomes" id="UP000324800">
    <property type="component" value="Unassembled WGS sequence"/>
</dbReference>
<feature type="compositionally biased region" description="Basic and acidic residues" evidence="5">
    <location>
        <begin position="266"/>
        <end position="281"/>
    </location>
</feature>
<comment type="subcellular location">
    <subcellularLocation>
        <location evidence="1">Nucleus</location>
    </subcellularLocation>
</comment>
<dbReference type="GO" id="GO:0006397">
    <property type="term" value="P:mRNA processing"/>
    <property type="evidence" value="ECO:0007669"/>
    <property type="project" value="UniProtKB-KW"/>
</dbReference>
<feature type="compositionally biased region" description="Low complexity" evidence="5">
    <location>
        <begin position="212"/>
        <end position="226"/>
    </location>
</feature>
<dbReference type="InterPro" id="IPR007854">
    <property type="entry name" value="Fip1_dom"/>
</dbReference>
<name>A0A5J4U7Q0_9EUKA</name>
<evidence type="ECO:0000256" key="1">
    <source>
        <dbReference type="ARBA" id="ARBA00004123"/>
    </source>
</evidence>
<organism evidence="7 8">
    <name type="scientific">Streblomastix strix</name>
    <dbReference type="NCBI Taxonomy" id="222440"/>
    <lineage>
        <taxon>Eukaryota</taxon>
        <taxon>Metamonada</taxon>
        <taxon>Preaxostyla</taxon>
        <taxon>Oxymonadida</taxon>
        <taxon>Streblomastigidae</taxon>
        <taxon>Streblomastix</taxon>
    </lineage>
</organism>
<comment type="caution">
    <text evidence="7">The sequence shown here is derived from an EMBL/GenBank/DDBJ whole genome shotgun (WGS) entry which is preliminary data.</text>
</comment>
<feature type="region of interest" description="Disordered" evidence="5">
    <location>
        <begin position="199"/>
        <end position="281"/>
    </location>
</feature>
<evidence type="ECO:0000256" key="2">
    <source>
        <dbReference type="ARBA" id="ARBA00007459"/>
    </source>
</evidence>
<evidence type="ECO:0000259" key="6">
    <source>
        <dbReference type="Pfam" id="PF05182"/>
    </source>
</evidence>
<dbReference type="AlphaFoldDB" id="A0A5J4U7Q0"/>
<dbReference type="OrthoDB" id="1917198at2759"/>
<evidence type="ECO:0000256" key="4">
    <source>
        <dbReference type="ARBA" id="ARBA00023242"/>
    </source>
</evidence>
<dbReference type="PANTHER" id="PTHR13484">
    <property type="entry name" value="FIP1-LIKE 1 PROTEIN"/>
    <property type="match status" value="1"/>
</dbReference>
<comment type="similarity">
    <text evidence="2">Belongs to the FIP1 family.</text>
</comment>
<keyword evidence="4" id="KW-0539">Nucleus</keyword>
<evidence type="ECO:0000256" key="5">
    <source>
        <dbReference type="SAM" id="MobiDB-lite"/>
    </source>
</evidence>
<sequence length="281" mass="31974">MFFPILPGVEAITDRQPPTYNGVPIYDVDIESTGRPWTQPGEDIGDYFNYGFTEETWLMYCAEIRQNKPPKQNDQGFSFSLPDSNEINDIKTETLSVENMDSELQSHTNKKTHDEIDKQDRIIQQFTSTAPLMQPPQMKSNIQIQITPPQTSSSFTFGSSSLQQPIIPPQVITTPLLQQDPIQTQQITIHPQIITQSAHNINTSPDDKNPTSRSQQSQQSIPSSDQRPPPSSSSHHHEHQHESRHESSHKTSSSHLSHTSSHRHDRGHDKDKDKDKDRKKK</sequence>
<protein>
    <recommendedName>
        <fullName evidence="6">Pre-mRNA polyadenylation factor Fip1 domain-containing protein</fullName>
    </recommendedName>
</protein>